<reference evidence="3" key="1">
    <citation type="submission" date="2020-10" db="EMBL/GenBank/DDBJ databases">
        <authorList>
            <person name="Gilroy R."/>
        </authorList>
    </citation>
    <scope>NUCLEOTIDE SEQUENCE</scope>
    <source>
        <strain evidence="3">6919</strain>
    </source>
</reference>
<evidence type="ECO:0000259" key="2">
    <source>
        <dbReference type="Pfam" id="PF06580"/>
    </source>
</evidence>
<proteinExistence type="predicted"/>
<feature type="transmembrane region" description="Helical" evidence="1">
    <location>
        <begin position="47"/>
        <end position="65"/>
    </location>
</feature>
<dbReference type="GO" id="GO:0016020">
    <property type="term" value="C:membrane"/>
    <property type="evidence" value="ECO:0007669"/>
    <property type="project" value="InterPro"/>
</dbReference>
<keyword evidence="3" id="KW-0418">Kinase</keyword>
<feature type="domain" description="Signal transduction histidine kinase internal region" evidence="2">
    <location>
        <begin position="164"/>
        <end position="240"/>
    </location>
</feature>
<dbReference type="AlphaFoldDB" id="A0A9D9IQ72"/>
<dbReference type="InterPro" id="IPR050640">
    <property type="entry name" value="Bact_2-comp_sensor_kinase"/>
</dbReference>
<organism evidence="3 4">
    <name type="scientific">Candidatus Limisoma faecipullorum</name>
    <dbReference type="NCBI Taxonomy" id="2840854"/>
    <lineage>
        <taxon>Bacteria</taxon>
        <taxon>Pseudomonadati</taxon>
        <taxon>Bacteroidota</taxon>
        <taxon>Bacteroidia</taxon>
        <taxon>Bacteroidales</taxon>
        <taxon>Candidatus Limisoma</taxon>
    </lineage>
</organism>
<keyword evidence="1" id="KW-0472">Membrane</keyword>
<dbReference type="InterPro" id="IPR036890">
    <property type="entry name" value="HATPase_C_sf"/>
</dbReference>
<comment type="caution">
    <text evidence="3">The sequence shown here is derived from an EMBL/GenBank/DDBJ whole genome shotgun (WGS) entry which is preliminary data.</text>
</comment>
<keyword evidence="3" id="KW-0808">Transferase</keyword>
<protein>
    <submittedName>
        <fullName evidence="3">Sensor histidine kinase</fullName>
    </submittedName>
</protein>
<feature type="transmembrane region" description="Helical" evidence="1">
    <location>
        <begin position="118"/>
        <end position="145"/>
    </location>
</feature>
<accession>A0A9D9IQ72</accession>
<gene>
    <name evidence="3" type="ORF">IAB88_06095</name>
</gene>
<evidence type="ECO:0000313" key="3">
    <source>
        <dbReference type="EMBL" id="MBO8476547.1"/>
    </source>
</evidence>
<dbReference type="SUPFAM" id="SSF55874">
    <property type="entry name" value="ATPase domain of HSP90 chaperone/DNA topoisomerase II/histidine kinase"/>
    <property type="match status" value="1"/>
</dbReference>
<evidence type="ECO:0000256" key="1">
    <source>
        <dbReference type="SAM" id="Phobius"/>
    </source>
</evidence>
<dbReference type="Pfam" id="PF06580">
    <property type="entry name" value="His_kinase"/>
    <property type="match status" value="1"/>
</dbReference>
<sequence length="353" mass="40752">MNRQPHISKTNVLDIMINIIVLLIVFILPEVIFNTAMEQRHQHPQHIAVYIHALIYLFVFYLNYFVLIDKLLFRKKVLLYVATALLLSAIMVFLTPILHQFTDPPQPHPHHEPESGNIFILGIMLRDFAMMILTTGLSVAIRMGLRWNKIERQNRQIISEQKEMELANLKNQLNPHFLFNTLNNIYALIAINQDKAQDAVHRLSKMLRYMLYENGKEVPLEEELQFLRNFIELMKLRLNDNNHLTISIPDKEADGLAIAPLLMMTLVENAFKHGISGSKPSEISIIITIDRTMVTCHTENSLFPKPDNDKKNSGIGIANMQKRLDMIYHGRYSYQYGNDGSKYTATLSIDLSN</sequence>
<dbReference type="EMBL" id="JADIMC010000066">
    <property type="protein sequence ID" value="MBO8476547.1"/>
    <property type="molecule type" value="Genomic_DNA"/>
</dbReference>
<feature type="transmembrane region" description="Helical" evidence="1">
    <location>
        <begin position="77"/>
        <end position="98"/>
    </location>
</feature>
<keyword evidence="1" id="KW-0812">Transmembrane</keyword>
<dbReference type="Gene3D" id="3.30.565.10">
    <property type="entry name" value="Histidine kinase-like ATPase, C-terminal domain"/>
    <property type="match status" value="1"/>
</dbReference>
<dbReference type="GO" id="GO:0000155">
    <property type="term" value="F:phosphorelay sensor kinase activity"/>
    <property type="evidence" value="ECO:0007669"/>
    <property type="project" value="InterPro"/>
</dbReference>
<dbReference type="PANTHER" id="PTHR34220">
    <property type="entry name" value="SENSOR HISTIDINE KINASE YPDA"/>
    <property type="match status" value="1"/>
</dbReference>
<dbReference type="InterPro" id="IPR010559">
    <property type="entry name" value="Sig_transdc_His_kin_internal"/>
</dbReference>
<name>A0A9D9IQ72_9BACT</name>
<reference evidence="3" key="2">
    <citation type="journal article" date="2021" name="PeerJ">
        <title>Extensive microbial diversity within the chicken gut microbiome revealed by metagenomics and culture.</title>
        <authorList>
            <person name="Gilroy R."/>
            <person name="Ravi A."/>
            <person name="Getino M."/>
            <person name="Pursley I."/>
            <person name="Horton D.L."/>
            <person name="Alikhan N.F."/>
            <person name="Baker D."/>
            <person name="Gharbi K."/>
            <person name="Hall N."/>
            <person name="Watson M."/>
            <person name="Adriaenssens E.M."/>
            <person name="Foster-Nyarko E."/>
            <person name="Jarju S."/>
            <person name="Secka A."/>
            <person name="Antonio M."/>
            <person name="Oren A."/>
            <person name="Chaudhuri R.R."/>
            <person name="La Ragione R."/>
            <person name="Hildebrand F."/>
            <person name="Pallen M.J."/>
        </authorList>
    </citation>
    <scope>NUCLEOTIDE SEQUENCE</scope>
    <source>
        <strain evidence="3">6919</strain>
    </source>
</reference>
<keyword evidence="1" id="KW-1133">Transmembrane helix</keyword>
<dbReference type="PANTHER" id="PTHR34220:SF7">
    <property type="entry name" value="SENSOR HISTIDINE KINASE YPDA"/>
    <property type="match status" value="1"/>
</dbReference>
<evidence type="ECO:0000313" key="4">
    <source>
        <dbReference type="Proteomes" id="UP000823598"/>
    </source>
</evidence>
<dbReference type="Proteomes" id="UP000823598">
    <property type="component" value="Unassembled WGS sequence"/>
</dbReference>
<feature type="transmembrane region" description="Helical" evidence="1">
    <location>
        <begin position="12"/>
        <end position="35"/>
    </location>
</feature>